<dbReference type="EMBL" id="JBJJXI010000020">
    <property type="protein sequence ID" value="KAL3405527.1"/>
    <property type="molecule type" value="Genomic_DNA"/>
</dbReference>
<proteinExistence type="predicted"/>
<evidence type="ECO:0000313" key="1">
    <source>
        <dbReference type="EMBL" id="KAL3405527.1"/>
    </source>
</evidence>
<accession>A0ABD2XK01</accession>
<sequence>MNVCATVFPSGIACVSQVDSRRTWNGPAAKRTDVTDEVRQDSTKNNIKSIVLNKMSCIEEVEIEKLAMKICPLM</sequence>
<reference evidence="1 2" key="1">
    <citation type="journal article" date="2024" name="bioRxiv">
        <title>A reference genome for Trichogramma kaykai: A tiny desert-dwelling parasitoid wasp with competing sex-ratio distorters.</title>
        <authorList>
            <person name="Culotta J."/>
            <person name="Lindsey A.R."/>
        </authorList>
    </citation>
    <scope>NUCLEOTIDE SEQUENCE [LARGE SCALE GENOMIC DNA]</scope>
    <source>
        <strain evidence="1 2">KSX58</strain>
    </source>
</reference>
<organism evidence="1 2">
    <name type="scientific">Trichogramma kaykai</name>
    <dbReference type="NCBI Taxonomy" id="54128"/>
    <lineage>
        <taxon>Eukaryota</taxon>
        <taxon>Metazoa</taxon>
        <taxon>Ecdysozoa</taxon>
        <taxon>Arthropoda</taxon>
        <taxon>Hexapoda</taxon>
        <taxon>Insecta</taxon>
        <taxon>Pterygota</taxon>
        <taxon>Neoptera</taxon>
        <taxon>Endopterygota</taxon>
        <taxon>Hymenoptera</taxon>
        <taxon>Apocrita</taxon>
        <taxon>Proctotrupomorpha</taxon>
        <taxon>Chalcidoidea</taxon>
        <taxon>Trichogrammatidae</taxon>
        <taxon>Trichogramma</taxon>
    </lineage>
</organism>
<dbReference type="AlphaFoldDB" id="A0ABD2XK01"/>
<comment type="caution">
    <text evidence="1">The sequence shown here is derived from an EMBL/GenBank/DDBJ whole genome shotgun (WGS) entry which is preliminary data.</text>
</comment>
<protein>
    <submittedName>
        <fullName evidence="1">Uncharacterized protein</fullName>
    </submittedName>
</protein>
<name>A0ABD2XK01_9HYME</name>
<gene>
    <name evidence="1" type="ORF">TKK_001917</name>
</gene>
<dbReference type="Proteomes" id="UP001627154">
    <property type="component" value="Unassembled WGS sequence"/>
</dbReference>
<keyword evidence="2" id="KW-1185">Reference proteome</keyword>
<evidence type="ECO:0000313" key="2">
    <source>
        <dbReference type="Proteomes" id="UP001627154"/>
    </source>
</evidence>